<organism evidence="1 2">
    <name type="scientific">Nelumbo nucifera</name>
    <name type="common">Sacred lotus</name>
    <dbReference type="NCBI Taxonomy" id="4432"/>
    <lineage>
        <taxon>Eukaryota</taxon>
        <taxon>Viridiplantae</taxon>
        <taxon>Streptophyta</taxon>
        <taxon>Embryophyta</taxon>
        <taxon>Tracheophyta</taxon>
        <taxon>Spermatophyta</taxon>
        <taxon>Magnoliopsida</taxon>
        <taxon>Proteales</taxon>
        <taxon>Nelumbonaceae</taxon>
        <taxon>Nelumbo</taxon>
    </lineage>
</organism>
<proteinExistence type="predicted"/>
<keyword evidence="2" id="KW-1185">Reference proteome</keyword>
<evidence type="ECO:0000313" key="1">
    <source>
        <dbReference type="EMBL" id="DAD47807.1"/>
    </source>
</evidence>
<gene>
    <name evidence="1" type="ORF">HUJ06_017744</name>
</gene>
<dbReference type="AlphaFoldDB" id="A0A822ZSE6"/>
<evidence type="ECO:0000313" key="2">
    <source>
        <dbReference type="Proteomes" id="UP000607653"/>
    </source>
</evidence>
<reference evidence="1 2" key="1">
    <citation type="journal article" date="2020" name="Mol. Biol. Evol.">
        <title>Distinct Expression and Methylation Patterns for Genes with Different Fates following a Single Whole-Genome Duplication in Flowering Plants.</title>
        <authorList>
            <person name="Shi T."/>
            <person name="Rahmani R.S."/>
            <person name="Gugger P.F."/>
            <person name="Wang M."/>
            <person name="Li H."/>
            <person name="Zhang Y."/>
            <person name="Li Z."/>
            <person name="Wang Q."/>
            <person name="Van de Peer Y."/>
            <person name="Marchal K."/>
            <person name="Chen J."/>
        </authorList>
    </citation>
    <scope>NUCLEOTIDE SEQUENCE [LARGE SCALE GENOMIC DNA]</scope>
    <source>
        <tissue evidence="1">Leaf</tissue>
    </source>
</reference>
<dbReference type="EMBL" id="DUZY01000008">
    <property type="protein sequence ID" value="DAD47807.1"/>
    <property type="molecule type" value="Genomic_DNA"/>
</dbReference>
<sequence length="41" mass="4520">MTARKRRITGDADGNWRCRTIEEGAEEQKSGTLVSGKRLAA</sequence>
<protein>
    <submittedName>
        <fullName evidence="1">Uncharacterized protein</fullName>
    </submittedName>
</protein>
<dbReference type="Proteomes" id="UP000607653">
    <property type="component" value="Unassembled WGS sequence"/>
</dbReference>
<name>A0A822ZSE6_NELNU</name>
<comment type="caution">
    <text evidence="1">The sequence shown here is derived from an EMBL/GenBank/DDBJ whole genome shotgun (WGS) entry which is preliminary data.</text>
</comment>
<accession>A0A822ZSE6</accession>